<evidence type="ECO:0000256" key="1">
    <source>
        <dbReference type="ARBA" id="ARBA00004477"/>
    </source>
</evidence>
<comment type="caution">
    <text evidence="15">The sequence shown here is derived from an EMBL/GenBank/DDBJ whole genome shotgun (WGS) entry which is preliminary data.</text>
</comment>
<evidence type="ECO:0000256" key="13">
    <source>
        <dbReference type="SAM" id="MobiDB-lite"/>
    </source>
</evidence>
<reference evidence="15" key="1">
    <citation type="submission" date="2022-04" db="EMBL/GenBank/DDBJ databases">
        <title>Carnegiea gigantea Genome sequencing and assembly v2.</title>
        <authorList>
            <person name="Copetti D."/>
            <person name="Sanderson M.J."/>
            <person name="Burquez A."/>
            <person name="Wojciechowski M.F."/>
        </authorList>
    </citation>
    <scope>NUCLEOTIDE SEQUENCE</scope>
    <source>
        <strain evidence="15">SGP5-SGP5p</strain>
        <tissue evidence="15">Aerial part</tissue>
    </source>
</reference>
<name>A0A9Q1GQT2_9CARY</name>
<feature type="transmembrane region" description="Helical" evidence="12">
    <location>
        <begin position="531"/>
        <end position="549"/>
    </location>
</feature>
<dbReference type="OrthoDB" id="2748310at2759"/>
<comment type="caution">
    <text evidence="12">Lacks conserved residue(s) required for the propagation of feature annotation.</text>
</comment>
<feature type="transmembrane region" description="Helical" evidence="12">
    <location>
        <begin position="615"/>
        <end position="634"/>
    </location>
</feature>
<evidence type="ECO:0000256" key="11">
    <source>
        <dbReference type="ARBA" id="ARBA00023180"/>
    </source>
</evidence>
<dbReference type="Pfam" id="PF01663">
    <property type="entry name" value="Phosphodiest"/>
    <property type="match status" value="1"/>
</dbReference>
<gene>
    <name evidence="15" type="ORF">Cgig2_030660</name>
</gene>
<feature type="transmembrane region" description="Helical" evidence="12">
    <location>
        <begin position="482"/>
        <end position="505"/>
    </location>
</feature>
<dbReference type="InterPro" id="IPR002591">
    <property type="entry name" value="Phosphodiest/P_Trfase"/>
</dbReference>
<dbReference type="AlphaFoldDB" id="A0A9Q1GQT2"/>
<evidence type="ECO:0000256" key="7">
    <source>
        <dbReference type="ARBA" id="ARBA00022692"/>
    </source>
</evidence>
<keyword evidence="6 12" id="KW-0808">Transferase</keyword>
<protein>
    <recommendedName>
        <fullName evidence="4 12">GPI ethanolamine phosphate transferase 1</fullName>
        <ecNumber evidence="12">2.-.-.-</ecNumber>
    </recommendedName>
</protein>
<feature type="transmembrane region" description="Helical" evidence="12">
    <location>
        <begin position="668"/>
        <end position="688"/>
    </location>
</feature>
<evidence type="ECO:0000256" key="9">
    <source>
        <dbReference type="ARBA" id="ARBA00022989"/>
    </source>
</evidence>
<evidence type="ECO:0000256" key="4">
    <source>
        <dbReference type="ARBA" id="ARBA00020831"/>
    </source>
</evidence>
<dbReference type="EMBL" id="JAKOGI010001932">
    <property type="protein sequence ID" value="KAJ8423594.1"/>
    <property type="molecule type" value="Genomic_DNA"/>
</dbReference>
<keyword evidence="9 12" id="KW-1133">Transmembrane helix</keyword>
<organism evidence="15 16">
    <name type="scientific">Carnegiea gigantea</name>
    <dbReference type="NCBI Taxonomy" id="171969"/>
    <lineage>
        <taxon>Eukaryota</taxon>
        <taxon>Viridiplantae</taxon>
        <taxon>Streptophyta</taxon>
        <taxon>Embryophyta</taxon>
        <taxon>Tracheophyta</taxon>
        <taxon>Spermatophyta</taxon>
        <taxon>Magnoliopsida</taxon>
        <taxon>eudicotyledons</taxon>
        <taxon>Gunneridae</taxon>
        <taxon>Pentapetalae</taxon>
        <taxon>Caryophyllales</taxon>
        <taxon>Cactineae</taxon>
        <taxon>Cactaceae</taxon>
        <taxon>Cactoideae</taxon>
        <taxon>Echinocereeae</taxon>
        <taxon>Carnegiea</taxon>
    </lineage>
</organism>
<comment type="similarity">
    <text evidence="3 12">Belongs to the PIGG/PIGN/PIGO family. PIGN subfamily.</text>
</comment>
<dbReference type="InterPro" id="IPR007070">
    <property type="entry name" value="GPI_EtnP_transferase_1"/>
</dbReference>
<evidence type="ECO:0000313" key="16">
    <source>
        <dbReference type="Proteomes" id="UP001153076"/>
    </source>
</evidence>
<keyword evidence="8 12" id="KW-0256">Endoplasmic reticulum</keyword>
<feature type="domain" description="GPI ethanolamine phosphate transferase 1 C-terminal" evidence="14">
    <location>
        <begin position="472"/>
        <end position="702"/>
    </location>
</feature>
<feature type="transmembrane region" description="Helical" evidence="12">
    <location>
        <begin position="555"/>
        <end position="576"/>
    </location>
</feature>
<evidence type="ECO:0000313" key="15">
    <source>
        <dbReference type="EMBL" id="KAJ8423594.1"/>
    </source>
</evidence>
<comment type="subcellular location">
    <subcellularLocation>
        <location evidence="1 12">Endoplasmic reticulum membrane</location>
        <topology evidence="1 12">Multi-pass membrane protein</topology>
    </subcellularLocation>
</comment>
<dbReference type="SUPFAM" id="SSF53649">
    <property type="entry name" value="Alkaline phosphatase-like"/>
    <property type="match status" value="1"/>
</dbReference>
<dbReference type="PANTHER" id="PTHR12250:SF0">
    <property type="entry name" value="GPI ETHANOLAMINE PHOSPHATE TRANSFERASE 1"/>
    <property type="match status" value="1"/>
</dbReference>
<dbReference type="Proteomes" id="UP001153076">
    <property type="component" value="Unassembled WGS sequence"/>
</dbReference>
<dbReference type="InterPro" id="IPR017852">
    <property type="entry name" value="GPI_EtnP_transferase_1_C"/>
</dbReference>
<comment type="function">
    <text evidence="12">Ethanolamine phosphate transferase involved in glycosylphosphatidylinositol-anchor biosynthesis. Transfers ethanolamine phosphate to the first alpha-1,4-linked mannose of the glycosylphosphatidylinositol precursor of GPI-anchor.</text>
</comment>
<dbReference type="InterPro" id="IPR037671">
    <property type="entry name" value="PIGN_N"/>
</dbReference>
<evidence type="ECO:0000256" key="3">
    <source>
        <dbReference type="ARBA" id="ARBA00008400"/>
    </source>
</evidence>
<evidence type="ECO:0000259" key="14">
    <source>
        <dbReference type="Pfam" id="PF04987"/>
    </source>
</evidence>
<proteinExistence type="inferred from homology"/>
<evidence type="ECO:0000256" key="6">
    <source>
        <dbReference type="ARBA" id="ARBA00022679"/>
    </source>
</evidence>
<dbReference type="CDD" id="cd16020">
    <property type="entry name" value="GPI_EPT_1"/>
    <property type="match status" value="1"/>
</dbReference>
<keyword evidence="5 12" id="KW-0337">GPI-anchor biosynthesis</keyword>
<dbReference type="EC" id="2.-.-.-" evidence="12"/>
<feature type="transmembrane region" description="Helical" evidence="12">
    <location>
        <begin position="588"/>
        <end position="609"/>
    </location>
</feature>
<evidence type="ECO:0000256" key="5">
    <source>
        <dbReference type="ARBA" id="ARBA00022502"/>
    </source>
</evidence>
<dbReference type="PANTHER" id="PTHR12250">
    <property type="entry name" value="PHOSPHATIDYLINOSITOL GLYCAN, CLASS N"/>
    <property type="match status" value="1"/>
</dbReference>
<sequence length="730" mass="83270">MGREKQSKTEKTRSNGNLDDGVGEASKMQMIKRKTWMTSRREKWLVGLGVILHAVYMLSIFDIYFKSPIVHGMDPVKPRFSPPAKRLVLIIGDGLRADKFYELDEKGNTRAPFLRSVIKQRGRWGVSHARPPTESRPGHVSILAGFYEDPSAVTKGWKDNPVEYDSVLNRSHHIFSYGSPTVVPLFCGALPHCTWNSYPHEFEDYATEGSFLDEWSFDEFQSLLNRSKEDQKLQQLLQQDNIVVFLHLMGCDINGHSHRPFSSTYLNNIKVLDEISHKVYNLMEGYFKDNRTAYIFTADHGMSDKGSHGDGHPTCTNTPLVAWGAGVKSSKPASKNQSHGIPTPNEWGLDGIERVDVNQADISPLMSTLLGQPYPVNSVGILPLDYVDLAESEQVEAVLANTKQILNQFLRNFSLKLIGDQNIKQSNSFFFKPFEPLANYSSVLDKIEEFISTKDYQSAMELSENLRKLALDGLHYFQTYDWMMLMTMVTLGYIGWIVYLVIHVLQSYTSLPDKIMGEEQAVQLENKPQKVYILGSLFIGAFSILLYIGRSPPLYHAYMIMTVFLWTQILSEYQFLNALWKMLQKEKLGYIIKLLVYCVMSLLVAEFLVHSFTERRLYTLCFLIVGVVAPLYLYRAIPWRSWIPAFIWASCWCLSIFTLMPAEIPDNTLLVIGSGALIILIGIAARLLELYAKESKYWPTIINHELSKPKLPMLFHLQVLQFATVEMINI</sequence>
<evidence type="ECO:0000256" key="8">
    <source>
        <dbReference type="ARBA" id="ARBA00022824"/>
    </source>
</evidence>
<dbReference type="GO" id="GO:0051377">
    <property type="term" value="F:mannose-ethanolamine phosphotransferase activity"/>
    <property type="evidence" value="ECO:0007669"/>
    <property type="project" value="UniProtKB-UniRule"/>
</dbReference>
<evidence type="ECO:0000256" key="2">
    <source>
        <dbReference type="ARBA" id="ARBA00004687"/>
    </source>
</evidence>
<dbReference type="Gene3D" id="3.40.720.10">
    <property type="entry name" value="Alkaline Phosphatase, subunit A"/>
    <property type="match status" value="2"/>
</dbReference>
<evidence type="ECO:0000256" key="10">
    <source>
        <dbReference type="ARBA" id="ARBA00023136"/>
    </source>
</evidence>
<keyword evidence="11" id="KW-0325">Glycoprotein</keyword>
<keyword evidence="10 12" id="KW-0472">Membrane</keyword>
<feature type="region of interest" description="Disordered" evidence="13">
    <location>
        <begin position="1"/>
        <end position="24"/>
    </location>
</feature>
<dbReference type="Pfam" id="PF04987">
    <property type="entry name" value="PigN"/>
    <property type="match status" value="1"/>
</dbReference>
<feature type="transmembrane region" description="Helical" evidence="12">
    <location>
        <begin position="44"/>
        <end position="65"/>
    </location>
</feature>
<feature type="transmembrane region" description="Helical" evidence="12">
    <location>
        <begin position="641"/>
        <end position="662"/>
    </location>
</feature>
<evidence type="ECO:0000256" key="12">
    <source>
        <dbReference type="RuleBase" id="RU367138"/>
    </source>
</evidence>
<dbReference type="GO" id="GO:0005789">
    <property type="term" value="C:endoplasmic reticulum membrane"/>
    <property type="evidence" value="ECO:0007669"/>
    <property type="project" value="UniProtKB-SubCell"/>
</dbReference>
<keyword evidence="7 12" id="KW-0812">Transmembrane</keyword>
<dbReference type="InterPro" id="IPR017850">
    <property type="entry name" value="Alkaline_phosphatase_core_sf"/>
</dbReference>
<feature type="compositionally biased region" description="Basic and acidic residues" evidence="13">
    <location>
        <begin position="1"/>
        <end position="13"/>
    </location>
</feature>
<dbReference type="FunFam" id="3.40.720.10:FF:000015">
    <property type="entry name" value="GPI ethanolamine phosphate transferase 1"/>
    <property type="match status" value="1"/>
</dbReference>
<accession>A0A9Q1GQT2</accession>
<keyword evidence="16" id="KW-1185">Reference proteome</keyword>
<comment type="pathway">
    <text evidence="2 12">Glycolipid biosynthesis; glycosylphosphatidylinositol-anchor biosynthesis.</text>
</comment>
<dbReference type="GO" id="GO:0006506">
    <property type="term" value="P:GPI anchor biosynthetic process"/>
    <property type="evidence" value="ECO:0007669"/>
    <property type="project" value="UniProtKB-KW"/>
</dbReference>